<keyword evidence="2" id="KW-0813">Transport</keyword>
<dbReference type="InterPro" id="IPR001204">
    <property type="entry name" value="Phos_transporter"/>
</dbReference>
<evidence type="ECO:0000256" key="2">
    <source>
        <dbReference type="ARBA" id="ARBA00022448"/>
    </source>
</evidence>
<feature type="transmembrane region" description="Helical" evidence="6">
    <location>
        <begin position="222"/>
        <end position="240"/>
    </location>
</feature>
<evidence type="ECO:0000256" key="6">
    <source>
        <dbReference type="SAM" id="Phobius"/>
    </source>
</evidence>
<evidence type="ECO:0000256" key="1">
    <source>
        <dbReference type="ARBA" id="ARBA00004141"/>
    </source>
</evidence>
<gene>
    <name evidence="7" type="ORF">ACFSDA_16440</name>
</gene>
<comment type="subcellular location">
    <subcellularLocation>
        <location evidence="1">Membrane</location>
        <topology evidence="1">Multi-pass membrane protein</topology>
    </subcellularLocation>
</comment>
<dbReference type="PANTHER" id="PTHR11101:SF80">
    <property type="entry name" value="PHOSPHATE TRANSPORTER"/>
    <property type="match status" value="1"/>
</dbReference>
<accession>A0ABW4Q2N9</accession>
<evidence type="ECO:0000313" key="7">
    <source>
        <dbReference type="EMBL" id="MFD1836649.1"/>
    </source>
</evidence>
<evidence type="ECO:0000313" key="8">
    <source>
        <dbReference type="Proteomes" id="UP001597280"/>
    </source>
</evidence>
<feature type="transmembrane region" description="Helical" evidence="6">
    <location>
        <begin position="141"/>
        <end position="161"/>
    </location>
</feature>
<dbReference type="RefSeq" id="WP_343906493.1">
    <property type="nucleotide sequence ID" value="NZ_BAAAIS010000006.1"/>
</dbReference>
<keyword evidence="3 6" id="KW-0812">Transmembrane</keyword>
<feature type="transmembrane region" description="Helical" evidence="6">
    <location>
        <begin position="116"/>
        <end position="134"/>
    </location>
</feature>
<keyword evidence="5 6" id="KW-0472">Membrane</keyword>
<feature type="transmembrane region" description="Helical" evidence="6">
    <location>
        <begin position="312"/>
        <end position="334"/>
    </location>
</feature>
<dbReference type="Proteomes" id="UP001597280">
    <property type="component" value="Unassembled WGS sequence"/>
</dbReference>
<dbReference type="Pfam" id="PF01384">
    <property type="entry name" value="PHO4"/>
    <property type="match status" value="2"/>
</dbReference>
<name>A0ABW4Q2N9_9MICO</name>
<evidence type="ECO:0000256" key="3">
    <source>
        <dbReference type="ARBA" id="ARBA00022692"/>
    </source>
</evidence>
<proteinExistence type="predicted"/>
<evidence type="ECO:0000256" key="4">
    <source>
        <dbReference type="ARBA" id="ARBA00022989"/>
    </source>
</evidence>
<dbReference type="EMBL" id="JBHUFL010000011">
    <property type="protein sequence ID" value="MFD1836649.1"/>
    <property type="molecule type" value="Genomic_DNA"/>
</dbReference>
<comment type="caution">
    <text evidence="7">The sequence shown here is derived from an EMBL/GenBank/DDBJ whole genome shotgun (WGS) entry which is preliminary data.</text>
</comment>
<feature type="transmembrane region" description="Helical" evidence="6">
    <location>
        <begin position="88"/>
        <end position="110"/>
    </location>
</feature>
<sequence>MTIALLVAVVLLAFVTAFCTGFHDASSAVSTTISTRSLRESTALNLAAVLNLLGALIGMLIVPLSVGWAVSLLGLGPIIAASADTPDLIGIALVLMLLATLAWEIITWWYGTPSSTWHAFLGAALGASAALGAFEAWLPVIGLLALATLLGPLMGMLLSIAGMRGLLALGRTERLRVGHLRFAQTVSACAVATGHGLSDSRLPYALVVLACQAAGFPLADSLWLLAPIAVAIAAGTLMGGHRIIRTIGRRLTSLNSAQGFVAECTSALLMALAVVGFQVPISSSHTLASSVVGAGAAIGPRHVRWTVAAKIVGFWIATPIVTCVITAMGMRIVLGAL</sequence>
<evidence type="ECO:0000256" key="5">
    <source>
        <dbReference type="ARBA" id="ARBA00023136"/>
    </source>
</evidence>
<dbReference type="PANTHER" id="PTHR11101">
    <property type="entry name" value="PHOSPHATE TRANSPORTER"/>
    <property type="match status" value="1"/>
</dbReference>
<protein>
    <submittedName>
        <fullName evidence="7">Anion permease</fullName>
    </submittedName>
</protein>
<organism evidence="7 8">
    <name type="scientific">Brachybacterium rhamnosum</name>
    <dbReference type="NCBI Taxonomy" id="173361"/>
    <lineage>
        <taxon>Bacteria</taxon>
        <taxon>Bacillati</taxon>
        <taxon>Actinomycetota</taxon>
        <taxon>Actinomycetes</taxon>
        <taxon>Micrococcales</taxon>
        <taxon>Dermabacteraceae</taxon>
        <taxon>Brachybacterium</taxon>
    </lineage>
</organism>
<keyword evidence="8" id="KW-1185">Reference proteome</keyword>
<reference evidence="8" key="1">
    <citation type="journal article" date="2019" name="Int. J. Syst. Evol. Microbiol.">
        <title>The Global Catalogue of Microorganisms (GCM) 10K type strain sequencing project: providing services to taxonomists for standard genome sequencing and annotation.</title>
        <authorList>
            <consortium name="The Broad Institute Genomics Platform"/>
            <consortium name="The Broad Institute Genome Sequencing Center for Infectious Disease"/>
            <person name="Wu L."/>
            <person name="Ma J."/>
        </authorList>
    </citation>
    <scope>NUCLEOTIDE SEQUENCE [LARGE SCALE GENOMIC DNA]</scope>
    <source>
        <strain evidence="8">JCM 11650</strain>
    </source>
</reference>
<feature type="transmembrane region" description="Helical" evidence="6">
    <location>
        <begin position="43"/>
        <end position="76"/>
    </location>
</feature>
<keyword evidence="4 6" id="KW-1133">Transmembrane helix</keyword>